<keyword evidence="2" id="KW-1185">Reference proteome</keyword>
<organism evidence="1 2">
    <name type="scientific">Paracoccus homiensis</name>
    <dbReference type="NCBI Taxonomy" id="364199"/>
    <lineage>
        <taxon>Bacteria</taxon>
        <taxon>Pseudomonadati</taxon>
        <taxon>Pseudomonadota</taxon>
        <taxon>Alphaproteobacteria</taxon>
        <taxon>Rhodobacterales</taxon>
        <taxon>Paracoccaceae</taxon>
        <taxon>Paracoccus</taxon>
    </lineage>
</organism>
<reference evidence="1 2" key="1">
    <citation type="submission" date="2016-10" db="EMBL/GenBank/DDBJ databases">
        <authorList>
            <person name="de Groot N.N."/>
        </authorList>
    </citation>
    <scope>NUCLEOTIDE SEQUENCE [LARGE SCALE GENOMIC DNA]</scope>
    <source>
        <strain evidence="1 2">DSM 17862</strain>
    </source>
</reference>
<dbReference type="RefSeq" id="WP_090735721.1">
    <property type="nucleotide sequence ID" value="NZ_FOHO01000009.1"/>
</dbReference>
<dbReference type="STRING" id="364199.SAMN04489858_109114"/>
<proteinExistence type="predicted"/>
<evidence type="ECO:0000313" key="1">
    <source>
        <dbReference type="EMBL" id="SET75461.1"/>
    </source>
</evidence>
<dbReference type="AlphaFoldDB" id="A0A1I0GW41"/>
<dbReference type="Gene3D" id="1.10.10.60">
    <property type="entry name" value="Homeodomain-like"/>
    <property type="match status" value="1"/>
</dbReference>
<dbReference type="EMBL" id="FOHO01000009">
    <property type="protein sequence ID" value="SET75461.1"/>
    <property type="molecule type" value="Genomic_DNA"/>
</dbReference>
<dbReference type="Proteomes" id="UP000199180">
    <property type="component" value="Unassembled WGS sequence"/>
</dbReference>
<gene>
    <name evidence="1" type="ORF">SAMN04489858_109114</name>
</gene>
<accession>A0A1I0GW41</accession>
<protein>
    <recommendedName>
        <fullName evidence="3">Homeodomain-like domain-containing protein</fullName>
    </recommendedName>
</protein>
<name>A0A1I0GW41_9RHOB</name>
<sequence length="85" mass="9725">MTVDEAQDLLRRVMTAGVPKHLRPKHDDRRVFGKGNAARSKAIRNSARVEVWALRDAGLTQAQICERLNRSKCFIQRVLREGREA</sequence>
<evidence type="ECO:0000313" key="2">
    <source>
        <dbReference type="Proteomes" id="UP000199180"/>
    </source>
</evidence>
<evidence type="ECO:0008006" key="3">
    <source>
        <dbReference type="Google" id="ProtNLM"/>
    </source>
</evidence>